<keyword evidence="6" id="KW-0966">Cell projection</keyword>
<comment type="subcellular location">
    <subcellularLocation>
        <location evidence="1">Cytoplasm</location>
        <location evidence="1">Cytosol</location>
    </subcellularLocation>
</comment>
<keyword evidence="6" id="KW-0969">Cilium</keyword>
<gene>
    <name evidence="6" type="ORF">IP92_02527</name>
</gene>
<dbReference type="Gene3D" id="1.20.58.380">
    <property type="entry name" value="Flagellar protein flit"/>
    <property type="match status" value="1"/>
</dbReference>
<keyword evidence="2" id="KW-0963">Cytoplasm</keyword>
<keyword evidence="6" id="KW-0282">Flagellum</keyword>
<dbReference type="Proteomes" id="UP000315112">
    <property type="component" value="Unassembled WGS sequence"/>
</dbReference>
<evidence type="ECO:0000313" key="7">
    <source>
        <dbReference type="Proteomes" id="UP000315112"/>
    </source>
</evidence>
<dbReference type="Pfam" id="PF05400">
    <property type="entry name" value="FliT"/>
    <property type="match status" value="1"/>
</dbReference>
<protein>
    <recommendedName>
        <fullName evidence="5">Flagellar protein FliT</fullName>
    </recommendedName>
</protein>
<proteinExistence type="predicted"/>
<dbReference type="GO" id="GO:0044781">
    <property type="term" value="P:bacterial-type flagellum organization"/>
    <property type="evidence" value="ECO:0007669"/>
    <property type="project" value="UniProtKB-KW"/>
</dbReference>
<keyword evidence="4" id="KW-0143">Chaperone</keyword>
<reference evidence="6 7" key="1">
    <citation type="journal article" date="2015" name="Stand. Genomic Sci.">
        <title>Genomic Encyclopedia of Bacterial and Archaeal Type Strains, Phase III: the genomes of soil and plant-associated and newly described type strains.</title>
        <authorList>
            <person name="Whitman W.B."/>
            <person name="Woyke T."/>
            <person name="Klenk H.P."/>
            <person name="Zhou Y."/>
            <person name="Lilburn T.G."/>
            <person name="Beck B.J."/>
            <person name="De Vos P."/>
            <person name="Vandamme P."/>
            <person name="Eisen J.A."/>
            <person name="Garrity G."/>
            <person name="Hugenholtz P."/>
            <person name="Kyrpides N.C."/>
        </authorList>
    </citation>
    <scope>NUCLEOTIDE SEQUENCE [LARGE SCALE GENOMIC DNA]</scope>
    <source>
        <strain evidence="6 7">CGMCC 1.10685</strain>
    </source>
</reference>
<dbReference type="AlphaFoldDB" id="A0A562PSN9"/>
<evidence type="ECO:0000256" key="5">
    <source>
        <dbReference type="ARBA" id="ARBA00093797"/>
    </source>
</evidence>
<dbReference type="EMBL" id="VLKW01000004">
    <property type="protein sequence ID" value="TWI47467.1"/>
    <property type="molecule type" value="Genomic_DNA"/>
</dbReference>
<comment type="caution">
    <text evidence="6">The sequence shown here is derived from an EMBL/GenBank/DDBJ whole genome shotgun (WGS) entry which is preliminary data.</text>
</comment>
<name>A0A562PSN9_9BURK</name>
<organism evidence="6 7">
    <name type="scientific">Pseudoduganella flava</name>
    <dbReference type="NCBI Taxonomy" id="871742"/>
    <lineage>
        <taxon>Bacteria</taxon>
        <taxon>Pseudomonadati</taxon>
        <taxon>Pseudomonadota</taxon>
        <taxon>Betaproteobacteria</taxon>
        <taxon>Burkholderiales</taxon>
        <taxon>Oxalobacteraceae</taxon>
        <taxon>Telluria group</taxon>
        <taxon>Pseudoduganella</taxon>
    </lineage>
</organism>
<accession>A0A562PSN9</accession>
<evidence type="ECO:0000256" key="2">
    <source>
        <dbReference type="ARBA" id="ARBA00022490"/>
    </source>
</evidence>
<dbReference type="InterPro" id="IPR008622">
    <property type="entry name" value="FliT"/>
</dbReference>
<evidence type="ECO:0000256" key="1">
    <source>
        <dbReference type="ARBA" id="ARBA00004514"/>
    </source>
</evidence>
<evidence type="ECO:0000256" key="3">
    <source>
        <dbReference type="ARBA" id="ARBA00022795"/>
    </source>
</evidence>
<evidence type="ECO:0000256" key="4">
    <source>
        <dbReference type="ARBA" id="ARBA00023186"/>
    </source>
</evidence>
<evidence type="ECO:0000313" key="6">
    <source>
        <dbReference type="EMBL" id="TWI47467.1"/>
    </source>
</evidence>
<sequence length="110" mass="12144">MTMTNHDVLSVYATMGELTSKMVAAANASDWEQLQALELEVTAHVAVLKATEGTVRLEGEQRARKASLIKQMLDDDRKVRDLITPWMAQLAKLINSTGTERRLVNAYGGV</sequence>
<keyword evidence="3" id="KW-1005">Bacterial flagellum biogenesis</keyword>